<evidence type="ECO:0000313" key="1">
    <source>
        <dbReference type="EMBL" id="RGQ44744.1"/>
    </source>
</evidence>
<evidence type="ECO:0000313" key="2">
    <source>
        <dbReference type="Proteomes" id="UP000284751"/>
    </source>
</evidence>
<accession>A0A412B186</accession>
<gene>
    <name evidence="1" type="ORF">DWY99_00120</name>
</gene>
<dbReference type="AlphaFoldDB" id="A0A412B186"/>
<reference evidence="1 2" key="1">
    <citation type="submission" date="2018-08" db="EMBL/GenBank/DDBJ databases">
        <title>A genome reference for cultivated species of the human gut microbiota.</title>
        <authorList>
            <person name="Zou Y."/>
            <person name="Xue W."/>
            <person name="Luo G."/>
        </authorList>
    </citation>
    <scope>NUCLEOTIDE SEQUENCE [LARGE SCALE GENOMIC DNA]</scope>
    <source>
        <strain evidence="1 2">AF28-26</strain>
    </source>
</reference>
<dbReference type="EMBL" id="QRTC01000001">
    <property type="protein sequence ID" value="RGQ44744.1"/>
    <property type="molecule type" value="Genomic_DNA"/>
</dbReference>
<protein>
    <submittedName>
        <fullName evidence="1">Uncharacterized protein</fullName>
    </submittedName>
</protein>
<organism evidence="1 2">
    <name type="scientific">[Clostridium] leptum</name>
    <dbReference type="NCBI Taxonomy" id="1535"/>
    <lineage>
        <taxon>Bacteria</taxon>
        <taxon>Bacillati</taxon>
        <taxon>Bacillota</taxon>
        <taxon>Clostridia</taxon>
        <taxon>Eubacteriales</taxon>
        <taxon>Oscillospiraceae</taxon>
        <taxon>Oscillospiraceae incertae sedis</taxon>
    </lineage>
</organism>
<comment type="caution">
    <text evidence="1">The sequence shown here is derived from an EMBL/GenBank/DDBJ whole genome shotgun (WGS) entry which is preliminary data.</text>
</comment>
<dbReference type="Proteomes" id="UP000284751">
    <property type="component" value="Unassembled WGS sequence"/>
</dbReference>
<sequence length="82" mass="9664">MKRVKAACILQTLVFAQKDDCGLTREQQLKVSHDEVNRYKAMMDRSRTRYQITEETEQSDGSVLVRVRKQYNDKADVSEYFN</sequence>
<proteinExistence type="predicted"/>
<name>A0A412B186_9FIRM</name>